<evidence type="ECO:0008006" key="13">
    <source>
        <dbReference type="Google" id="ProtNLM"/>
    </source>
</evidence>
<dbReference type="STRING" id="112090.W4FCL0"/>
<sequence>MPPTPSTNKVPAAKMVRGGRAKSISMHDDAKDFTPTQTGFTSILPAPSSKADPAPLLEESYKSFRLNCLQLIDSRRFHYLVMLVLFVDFFGNCVAVSFTSTDNFVKYGGTARLFSSVFTGLYAMDMLLRVMSLRGGILRNAASTGDVVALVCATVALGGRFWKADNVKNVVITEGDWVDKYKLEHKYISNQIEQYVTAVYCFFVAIRIVLKPPARTFSKKLHKYANHDNLRISMASLRTSIRRIPGITAVAVETMEFDLTIVCGRDEGDMSREELMQFLQKALLYRPKDLSANAFLAHLRDIDAQSAHTVYGAYDVVKSTFRHWSNQKLDLALTMVVVVVFACVTPALAYFLSVITDQAFPRSVYSTAIPDYVESNGMLKMFTRITYKNETKDENQKIQYLPFVPEKSLWTGIAAVVGVSVPFIVCDYAMGYFQSKMISKATQRLQQSLLRVILHKPTKFFQERNDGDLNNLFQSDIARVNAMWQAVFWNLMQPVVSIVIGFGYLVYFEPIIGIMSFSYAAILITSGPQGLASEKSQQFGKKNAFVGAEFQNTIACQKVVRAYEMQLPLQTKFAASIRVLRVAQFAKDFWSGIVQIYIESAMFIFVSVMTACLAIKVYHGNITAGDFFSSVTLLGRVSTPVTVLGGFMRVAIGNASSLQRLDELVVGAEHIIDVEESEDAKMPTLPRMRKALTLSHVSFSYSNNDDNIPVLNDISAVFKQGEYVCVVGPSGCGKSTLLSCLMQFQDINAGTITMDGMDVKMYSKASYMHQTAVVFQNGGILNGTILDNIRYGRVSSSDEDCIEAANAAECDGFIRLLKDGYNTILGQHGTVHLSGGQVQRVCLARALVRKPSLLLLDEATSALDFETEAHIVTTLEKLARTCHVTVVSVTHRLATTRGADLILVMHRGAIVESGTFSQLMHEPKSLFADMMQHCVDSTSSDDTSEEIPLLENVHSMHMVDRANFIDDTHRALTDFQQALDLRVDDHGEVSSAWKTRLRSASRGPTNNTLLQTTLSARHSEDDGMNDQDSFFVM</sequence>
<dbReference type="Gene3D" id="1.20.1560.10">
    <property type="entry name" value="ABC transporter type 1, transmembrane domain"/>
    <property type="match status" value="1"/>
</dbReference>
<evidence type="ECO:0000256" key="2">
    <source>
        <dbReference type="ARBA" id="ARBA00022448"/>
    </source>
</evidence>
<organism evidence="12">
    <name type="scientific">Aphanomyces astaci</name>
    <name type="common">Crayfish plague agent</name>
    <dbReference type="NCBI Taxonomy" id="112090"/>
    <lineage>
        <taxon>Eukaryota</taxon>
        <taxon>Sar</taxon>
        <taxon>Stramenopiles</taxon>
        <taxon>Oomycota</taxon>
        <taxon>Saprolegniomycetes</taxon>
        <taxon>Saprolegniales</taxon>
        <taxon>Verrucalvaceae</taxon>
        <taxon>Aphanomyces</taxon>
    </lineage>
</organism>
<feature type="transmembrane region" description="Helical" evidence="9">
    <location>
        <begin position="110"/>
        <end position="128"/>
    </location>
</feature>
<feature type="transmembrane region" description="Helical" evidence="9">
    <location>
        <begin position="140"/>
        <end position="162"/>
    </location>
</feature>
<dbReference type="GO" id="GO:0016887">
    <property type="term" value="F:ATP hydrolysis activity"/>
    <property type="evidence" value="ECO:0007669"/>
    <property type="project" value="InterPro"/>
</dbReference>
<dbReference type="PANTHER" id="PTHR24221">
    <property type="entry name" value="ATP-BINDING CASSETTE SUB-FAMILY B"/>
    <property type="match status" value="1"/>
</dbReference>
<keyword evidence="6" id="KW-0067">ATP-binding</keyword>
<feature type="transmembrane region" description="Helical" evidence="9">
    <location>
        <begin position="331"/>
        <end position="352"/>
    </location>
</feature>
<dbReference type="InterPro" id="IPR003593">
    <property type="entry name" value="AAA+_ATPase"/>
</dbReference>
<dbReference type="VEuPathDB" id="FungiDB:H257_18511"/>
<dbReference type="PROSITE" id="PS50893">
    <property type="entry name" value="ABC_TRANSPORTER_2"/>
    <property type="match status" value="1"/>
</dbReference>
<keyword evidence="5" id="KW-0547">Nucleotide-binding</keyword>
<dbReference type="FunFam" id="3.40.50.300:FF:000854">
    <property type="entry name" value="Multidrug ABC transporter ATP-binding protein"/>
    <property type="match status" value="1"/>
</dbReference>
<dbReference type="GO" id="GO:0005524">
    <property type="term" value="F:ATP binding"/>
    <property type="evidence" value="ECO:0007669"/>
    <property type="project" value="UniProtKB-KW"/>
</dbReference>
<feature type="transmembrane region" description="Helical" evidence="9">
    <location>
        <begin position="192"/>
        <end position="210"/>
    </location>
</feature>
<dbReference type="Gene3D" id="3.40.50.300">
    <property type="entry name" value="P-loop containing nucleotide triphosphate hydrolases"/>
    <property type="match status" value="1"/>
</dbReference>
<proteinExistence type="predicted"/>
<keyword evidence="2" id="KW-0813">Transport</keyword>
<keyword evidence="8 9" id="KW-0472">Membrane</keyword>
<keyword evidence="4 9" id="KW-0812">Transmembrane</keyword>
<dbReference type="InterPro" id="IPR011527">
    <property type="entry name" value="ABC1_TM_dom"/>
</dbReference>
<dbReference type="SMART" id="SM00382">
    <property type="entry name" value="AAA"/>
    <property type="match status" value="1"/>
</dbReference>
<dbReference type="GO" id="GO:0140359">
    <property type="term" value="F:ABC-type transporter activity"/>
    <property type="evidence" value="ECO:0007669"/>
    <property type="project" value="InterPro"/>
</dbReference>
<dbReference type="CDD" id="cd07346">
    <property type="entry name" value="ABC_6TM_exporters"/>
    <property type="match status" value="1"/>
</dbReference>
<dbReference type="RefSeq" id="XP_009845891.1">
    <property type="nucleotide sequence ID" value="XM_009847589.1"/>
</dbReference>
<dbReference type="SUPFAM" id="SSF52540">
    <property type="entry name" value="P-loop containing nucleoside triphosphate hydrolases"/>
    <property type="match status" value="1"/>
</dbReference>
<evidence type="ECO:0000259" key="11">
    <source>
        <dbReference type="PROSITE" id="PS50929"/>
    </source>
</evidence>
<dbReference type="PROSITE" id="PS50929">
    <property type="entry name" value="ABC_TM1F"/>
    <property type="match status" value="1"/>
</dbReference>
<evidence type="ECO:0000256" key="7">
    <source>
        <dbReference type="ARBA" id="ARBA00022989"/>
    </source>
</evidence>
<dbReference type="OrthoDB" id="6500128at2759"/>
<reference evidence="12" key="1">
    <citation type="submission" date="2013-12" db="EMBL/GenBank/DDBJ databases">
        <title>The Genome Sequence of Aphanomyces astaci APO3.</title>
        <authorList>
            <consortium name="The Broad Institute Genomics Platform"/>
            <person name="Russ C."/>
            <person name="Tyler B."/>
            <person name="van West P."/>
            <person name="Dieguez-Uribeondo J."/>
            <person name="Young S.K."/>
            <person name="Zeng Q."/>
            <person name="Gargeya S."/>
            <person name="Fitzgerald M."/>
            <person name="Abouelleil A."/>
            <person name="Alvarado L."/>
            <person name="Chapman S.B."/>
            <person name="Gainer-Dewar J."/>
            <person name="Goldberg J."/>
            <person name="Griggs A."/>
            <person name="Gujja S."/>
            <person name="Hansen M."/>
            <person name="Howarth C."/>
            <person name="Imamovic A."/>
            <person name="Ireland A."/>
            <person name="Larimer J."/>
            <person name="McCowan C."/>
            <person name="Murphy C."/>
            <person name="Pearson M."/>
            <person name="Poon T.W."/>
            <person name="Priest M."/>
            <person name="Roberts A."/>
            <person name="Saif S."/>
            <person name="Shea T."/>
            <person name="Sykes S."/>
            <person name="Wortman J."/>
            <person name="Nusbaum C."/>
            <person name="Birren B."/>
        </authorList>
    </citation>
    <scope>NUCLEOTIDE SEQUENCE [LARGE SCALE GENOMIC DNA]</scope>
    <source>
        <strain evidence="12">APO3</strain>
    </source>
</reference>
<evidence type="ECO:0000313" key="12">
    <source>
        <dbReference type="EMBL" id="ETV64629.1"/>
    </source>
</evidence>
<gene>
    <name evidence="12" type="ORF">H257_18511</name>
</gene>
<dbReference type="Gene3D" id="1.20.120.350">
    <property type="entry name" value="Voltage-gated potassium channels. Chain C"/>
    <property type="match status" value="1"/>
</dbReference>
<comment type="subcellular location">
    <subcellularLocation>
        <location evidence="1">Cell membrane</location>
        <topology evidence="1">Multi-pass membrane protein</topology>
    </subcellularLocation>
</comment>
<feature type="domain" description="ABC transporter" evidence="10">
    <location>
        <begin position="692"/>
        <end position="932"/>
    </location>
</feature>
<feature type="domain" description="ABC transmembrane type-1" evidence="11">
    <location>
        <begin position="332"/>
        <end position="653"/>
    </location>
</feature>
<keyword evidence="7 9" id="KW-1133">Transmembrane helix</keyword>
<dbReference type="InterPro" id="IPR039421">
    <property type="entry name" value="Type_1_exporter"/>
</dbReference>
<dbReference type="Pfam" id="PF00664">
    <property type="entry name" value="ABC_membrane"/>
    <property type="match status" value="1"/>
</dbReference>
<evidence type="ECO:0000259" key="10">
    <source>
        <dbReference type="PROSITE" id="PS50893"/>
    </source>
</evidence>
<evidence type="ECO:0000256" key="4">
    <source>
        <dbReference type="ARBA" id="ARBA00022692"/>
    </source>
</evidence>
<evidence type="ECO:0000256" key="9">
    <source>
        <dbReference type="SAM" id="Phobius"/>
    </source>
</evidence>
<evidence type="ECO:0000256" key="8">
    <source>
        <dbReference type="ARBA" id="ARBA00023136"/>
    </source>
</evidence>
<dbReference type="InterPro" id="IPR036640">
    <property type="entry name" value="ABC1_TM_sf"/>
</dbReference>
<name>W4FCL0_APHAT</name>
<evidence type="ECO:0000256" key="6">
    <source>
        <dbReference type="ARBA" id="ARBA00022840"/>
    </source>
</evidence>
<evidence type="ECO:0000256" key="3">
    <source>
        <dbReference type="ARBA" id="ARBA00022475"/>
    </source>
</evidence>
<feature type="transmembrane region" description="Helical" evidence="9">
    <location>
        <begin position="409"/>
        <end position="430"/>
    </location>
</feature>
<feature type="transmembrane region" description="Helical" evidence="9">
    <location>
        <begin position="79"/>
        <end position="98"/>
    </location>
</feature>
<dbReference type="EMBL" id="KI913284">
    <property type="protein sequence ID" value="ETV64629.1"/>
    <property type="molecule type" value="Genomic_DNA"/>
</dbReference>
<keyword evidence="3" id="KW-1003">Cell membrane</keyword>
<evidence type="ECO:0000256" key="1">
    <source>
        <dbReference type="ARBA" id="ARBA00004651"/>
    </source>
</evidence>
<evidence type="ECO:0000256" key="5">
    <source>
        <dbReference type="ARBA" id="ARBA00022741"/>
    </source>
</evidence>
<dbReference type="PANTHER" id="PTHR24221:SF620">
    <property type="entry name" value="ABC TRANSMEMBRANE TYPE-1 DOMAIN-CONTAINING PROTEIN"/>
    <property type="match status" value="1"/>
</dbReference>
<dbReference type="GeneID" id="20820507"/>
<dbReference type="AlphaFoldDB" id="W4FCL0"/>
<dbReference type="InterPro" id="IPR003439">
    <property type="entry name" value="ABC_transporter-like_ATP-bd"/>
</dbReference>
<accession>W4FCL0</accession>
<dbReference type="SUPFAM" id="SSF90123">
    <property type="entry name" value="ABC transporter transmembrane region"/>
    <property type="match status" value="1"/>
</dbReference>
<feature type="transmembrane region" description="Helical" evidence="9">
    <location>
        <begin position="487"/>
        <end position="505"/>
    </location>
</feature>
<dbReference type="InterPro" id="IPR027417">
    <property type="entry name" value="P-loop_NTPase"/>
</dbReference>
<protein>
    <recommendedName>
        <fullName evidence="13">ABC transporter domain-containing protein</fullName>
    </recommendedName>
</protein>
<dbReference type="InterPro" id="IPR027359">
    <property type="entry name" value="Volt_channel_dom_sf"/>
</dbReference>
<dbReference type="Pfam" id="PF00005">
    <property type="entry name" value="ABC_tran"/>
    <property type="match status" value="1"/>
</dbReference>
<dbReference type="GO" id="GO:0005886">
    <property type="term" value="C:plasma membrane"/>
    <property type="evidence" value="ECO:0007669"/>
    <property type="project" value="UniProtKB-SubCell"/>
</dbReference>